<dbReference type="RefSeq" id="WP_035903017.1">
    <property type="nucleotide sequence ID" value="NZ_AVPK01000002.1"/>
</dbReference>
<sequence length="380" mass="40439">MTSRILAGTADSWRSRRTGVKWGVYPADVLPLWVAEMDAEPCEPVIDAVTAALRRGDTGYGLGREFVETAAAYAGRTWSWTIDPSRVTPVADVICGVSELLRSVTSPGDPVIVSSPVYNAFFDALDMLGRKTLDAPLNAEGRLDPESLDRTFGEATAGGERAAYLLCNPQNPTGTVHTAADLATLAEIANRHGVVVISDEIHAPIVHQGRFTPYLTVPGGERGVALHSASKAWNLAALKSAVVVLGGEALPELALHEVHTHASSHLAQIASVAAWTSGEDWLRQLTSEIADNAALLGELLSEQLPRIGYVPPASTYLAWLDCRELDLGDDPSVQFRDRGRVALSSGPSYGATGVGFVRLNLATSPEILTEAVARMARALS</sequence>
<keyword evidence="8" id="KW-1185">Reference proteome</keyword>
<dbReference type="InterPro" id="IPR004839">
    <property type="entry name" value="Aminotransferase_I/II_large"/>
</dbReference>
<gene>
    <name evidence="7" type="ORF">N803_07800</name>
</gene>
<dbReference type="GO" id="GO:0047804">
    <property type="term" value="F:cysteine-S-conjugate beta-lyase activity"/>
    <property type="evidence" value="ECO:0007669"/>
    <property type="project" value="UniProtKB-EC"/>
</dbReference>
<dbReference type="OrthoDB" id="3224382at2"/>
<evidence type="ECO:0000313" key="8">
    <source>
        <dbReference type="Proteomes" id="UP000030011"/>
    </source>
</evidence>
<dbReference type="EC" id="4.4.1.13" evidence="2"/>
<dbReference type="InterPro" id="IPR015422">
    <property type="entry name" value="PyrdxlP-dep_Trfase_small"/>
</dbReference>
<keyword evidence="3" id="KW-0663">Pyridoxal phosphate</keyword>
<protein>
    <recommendedName>
        <fullName evidence="2">cysteine-S-conjugate beta-lyase</fullName>
        <ecNumber evidence="2">4.4.1.13</ecNumber>
    </recommendedName>
</protein>
<reference evidence="7 8" key="1">
    <citation type="submission" date="2013-08" db="EMBL/GenBank/DDBJ databases">
        <title>The genome sequence of Knoellia subterranea.</title>
        <authorList>
            <person name="Zhu W."/>
            <person name="Wang G."/>
        </authorList>
    </citation>
    <scope>NUCLEOTIDE SEQUENCE [LARGE SCALE GENOMIC DNA]</scope>
    <source>
        <strain evidence="7 8">KCTC 19937</strain>
    </source>
</reference>
<dbReference type="Gene3D" id="3.40.640.10">
    <property type="entry name" value="Type I PLP-dependent aspartate aminotransferase-like (Major domain)"/>
    <property type="match status" value="1"/>
</dbReference>
<dbReference type="SUPFAM" id="SSF53383">
    <property type="entry name" value="PLP-dependent transferases"/>
    <property type="match status" value="1"/>
</dbReference>
<dbReference type="GO" id="GO:0030170">
    <property type="term" value="F:pyridoxal phosphate binding"/>
    <property type="evidence" value="ECO:0007669"/>
    <property type="project" value="InterPro"/>
</dbReference>
<evidence type="ECO:0000259" key="6">
    <source>
        <dbReference type="Pfam" id="PF00155"/>
    </source>
</evidence>
<proteinExistence type="inferred from homology"/>
<dbReference type="CDD" id="cd00609">
    <property type="entry name" value="AAT_like"/>
    <property type="match status" value="1"/>
</dbReference>
<dbReference type="InterPro" id="IPR051798">
    <property type="entry name" value="Class-II_PLP-Dep_Aminotrans"/>
</dbReference>
<comment type="similarity">
    <text evidence="5">Belongs to the class-II pyridoxal-phosphate-dependent aminotransferase family. MalY/PatB cystathionine beta-lyase subfamily.</text>
</comment>
<dbReference type="InterPro" id="IPR015424">
    <property type="entry name" value="PyrdxlP-dep_Trfase"/>
</dbReference>
<dbReference type="PANTHER" id="PTHR43525">
    <property type="entry name" value="PROTEIN MALY"/>
    <property type="match status" value="1"/>
</dbReference>
<evidence type="ECO:0000313" key="7">
    <source>
        <dbReference type="EMBL" id="KGN38630.1"/>
    </source>
</evidence>
<keyword evidence="4 7" id="KW-0456">Lyase</keyword>
<evidence type="ECO:0000256" key="5">
    <source>
        <dbReference type="ARBA" id="ARBA00037974"/>
    </source>
</evidence>
<dbReference type="EMBL" id="AVPK01000002">
    <property type="protein sequence ID" value="KGN38630.1"/>
    <property type="molecule type" value="Genomic_DNA"/>
</dbReference>
<dbReference type="Proteomes" id="UP000030011">
    <property type="component" value="Unassembled WGS sequence"/>
</dbReference>
<dbReference type="InterPro" id="IPR015421">
    <property type="entry name" value="PyrdxlP-dep_Trfase_major"/>
</dbReference>
<evidence type="ECO:0000256" key="1">
    <source>
        <dbReference type="ARBA" id="ARBA00001933"/>
    </source>
</evidence>
<dbReference type="AlphaFoldDB" id="A0A0A0JMJ0"/>
<organism evidence="7 8">
    <name type="scientific">Knoellia subterranea KCTC 19937</name>
    <dbReference type="NCBI Taxonomy" id="1385521"/>
    <lineage>
        <taxon>Bacteria</taxon>
        <taxon>Bacillati</taxon>
        <taxon>Actinomycetota</taxon>
        <taxon>Actinomycetes</taxon>
        <taxon>Micrococcales</taxon>
        <taxon>Intrasporangiaceae</taxon>
        <taxon>Knoellia</taxon>
    </lineage>
</organism>
<comment type="cofactor">
    <cofactor evidence="1">
        <name>pyridoxal 5'-phosphate</name>
        <dbReference type="ChEBI" id="CHEBI:597326"/>
    </cofactor>
</comment>
<feature type="domain" description="Aminotransferase class I/classII large" evidence="6">
    <location>
        <begin position="32"/>
        <end position="374"/>
    </location>
</feature>
<dbReference type="eggNOG" id="COG1168">
    <property type="taxonomic scope" value="Bacteria"/>
</dbReference>
<dbReference type="PANTHER" id="PTHR43525:SF2">
    <property type="entry name" value="CYSTATHIONINE BETA-LYASE-RELATED"/>
    <property type="match status" value="1"/>
</dbReference>
<evidence type="ECO:0000256" key="4">
    <source>
        <dbReference type="ARBA" id="ARBA00023239"/>
    </source>
</evidence>
<accession>A0A0A0JMJ0</accession>
<comment type="caution">
    <text evidence="7">The sequence shown here is derived from an EMBL/GenBank/DDBJ whole genome shotgun (WGS) entry which is preliminary data.</text>
</comment>
<dbReference type="STRING" id="1385521.N803_07800"/>
<evidence type="ECO:0000256" key="3">
    <source>
        <dbReference type="ARBA" id="ARBA00022898"/>
    </source>
</evidence>
<name>A0A0A0JMJ0_9MICO</name>
<evidence type="ECO:0000256" key="2">
    <source>
        <dbReference type="ARBA" id="ARBA00012224"/>
    </source>
</evidence>
<dbReference type="Pfam" id="PF00155">
    <property type="entry name" value="Aminotran_1_2"/>
    <property type="match status" value="1"/>
</dbReference>
<dbReference type="Gene3D" id="3.90.1150.10">
    <property type="entry name" value="Aspartate Aminotransferase, domain 1"/>
    <property type="match status" value="1"/>
</dbReference>